<keyword evidence="12" id="KW-1185">Reference proteome</keyword>
<feature type="compositionally biased region" description="Low complexity" evidence="8">
    <location>
        <begin position="1409"/>
        <end position="1420"/>
    </location>
</feature>
<evidence type="ECO:0000256" key="6">
    <source>
        <dbReference type="ARBA" id="ARBA00024687"/>
    </source>
</evidence>
<feature type="compositionally biased region" description="Low complexity" evidence="8">
    <location>
        <begin position="1519"/>
        <end position="1540"/>
    </location>
</feature>
<feature type="compositionally biased region" description="Low complexity" evidence="8">
    <location>
        <begin position="1365"/>
        <end position="1375"/>
    </location>
</feature>
<feature type="compositionally biased region" description="Low complexity" evidence="8">
    <location>
        <begin position="64"/>
        <end position="75"/>
    </location>
</feature>
<feature type="region of interest" description="Disordered" evidence="8">
    <location>
        <begin position="115"/>
        <end position="139"/>
    </location>
</feature>
<dbReference type="InterPro" id="IPR024298">
    <property type="entry name" value="Sec16_Sec23-bd"/>
</dbReference>
<keyword evidence="3 7" id="KW-0813">Transport</keyword>
<dbReference type="CDD" id="cd09233">
    <property type="entry name" value="ACE1-Sec16-like"/>
    <property type="match status" value="1"/>
</dbReference>
<dbReference type="Gene3D" id="1.25.40.1030">
    <property type="match status" value="1"/>
</dbReference>
<keyword evidence="5 7" id="KW-0931">ER-Golgi transport</keyword>
<evidence type="ECO:0000256" key="8">
    <source>
        <dbReference type="SAM" id="MobiDB-lite"/>
    </source>
</evidence>
<dbReference type="InterPro" id="IPR024340">
    <property type="entry name" value="Sec16_CCD"/>
</dbReference>
<dbReference type="GO" id="GO:0005789">
    <property type="term" value="C:endoplasmic reticulum membrane"/>
    <property type="evidence" value="ECO:0007669"/>
    <property type="project" value="UniProtKB-SubCell"/>
</dbReference>
<feature type="compositionally biased region" description="Polar residues" evidence="8">
    <location>
        <begin position="1471"/>
        <end position="1491"/>
    </location>
</feature>
<sequence length="1716" mass="179560">MSTAGEAASLFGGSPDTANDPFATALGADADAVPTEQAQANDQEASNAAGLFGGPAGETDLFGATTTTTATSTDAQGYQAYNPAPTDYGNGYDAYGAQSSGAGNQYAQQQAYGTGHTQYGTTSGYGQQQSTSGYGTYNSSTYDNRNYPYDAYSSFAVPSQAQYGMTPATSYDSYAPAATNAYSAAPASDSTSSQAYDPYKPATTSATQHAPVGVSDFSSIRSPPAIRSPPPIPIPPPATAIFQPGVPTPPPTASAYRLATRNAYDPPLPPPKPAKRVQHWQSHNASLDAVALSTGPASRILTPPPPPPRGTTPSRLNPAAPPLSSSPVQHTRYASPPVGTVPHQNAPAAPPNQYQYNGAPSGYQPPAPAHRADVYTPPPPQISPRAPPPPVSSYAPPAPSATEYTAPPNGHYANGVVDDDGLGLYNRPSSPQKPSSYNETYPETGPASSGYEPFGASQSAGDFHSSVDEVEGVLYEPQTLEHPPFLPPSVSTSPPLSIGHIRSKPTSPEPIDLSVSPTQVHQKVLSRQHSPERTHSRAQSPGASSIRSIGSGSGSGRSVEQPVKRPSINAYAAPPVASSYDPPVTHPTNAYASSTDHIRRTGSPATFSSLSPPLPKEAPHLDAYAPPPNGSAGPPPMPRDRSMSSGSTFSISSSISRDPYAPSSHSRQQSTDSHKFASPPQPFHVPAENGYGPSTYDRSGAQVLSVASRLNHAYAPSPSLLGSNDPLGRTSVKVPIVSFGFGGKLATCFHGASSNIGVGFDVALSSRQSTDVHVRTIQNIIPQSALDNSSVAYPGPLFSDPGSPTASLVRTGAAARTGTKKAKVIKYLEERAEEIARGLGYMHLDSLEGRRAEARHTLLLVLKVMVENDGKLSGSSQIDAAVRQALVPTVATSESVAEAITSPPLLASGFPGIGTTSFGASGSAPSDPSLSVHTLRGSHLDKIEELLVRGERRLAFQYAADEKLWAHAMVIASSVDREAWRDVVKEFVHAELASTATGSSEALASAVKGREALRVAYSLFAGEGAASVQQLAPQKLLIDNVSGLQVPPIPHGSVTPLSPNFAQNAPSAVISPEILSKWVETAAMIVSNPMTTETSSALTALGDQLLANHWIEAAHVCYLLSPQTSPLGGCTNPTARIILVGGPNPLTTPNFWKDPDPVILSEITEFALSLATPVKGQEAFTGLPHLQAYRLIRATYLAEIGHVQLAHRYCEAISSCLGRNSPYVHTHLVTELKSLSDRLIAAPQLEKGASWIGGKMTRPSLDKLGNWLEGRFTSFIAGEGDSPTPEAIHAQDRSFTGPFAHFSQISSATSSTIPTPQQSVTDLTEVPHAPTPPYRSGSAMALRPPSQVQINRASSAMDHIRRKASPVPRVSSASATTGSFTDAYTNGYGHAFNSTPKSYHGPTDERLPEASPEAEAESSPVTSTLGPQLGSWWGDSSESGAPTPTATTFVQPDEGGLKSADGFVSMMDSSAFSVTPTPSSAVRANHSSHSYGNGFDDEEDDLGLGNSASRAKAIERTDSSSSASSVNSSSTETAASGTAKSAEKPAESKAQSSGWLSRLWRRSDTPQPVKANLGEQTSFYYDKELKRWVNKESGGGDEKPSMPPPPPRAQTASPGTATARLPTGPPTARTPPVRPATAIDLTDSPPKQPPMRVRSNLVPQDVQSAPNSPATARPPMPMAMDGPPGLDGPPPPGARAKAAGAKRNVRSRYVDVFQGA</sequence>
<dbReference type="Pfam" id="PF12932">
    <property type="entry name" value="Sec16"/>
    <property type="match status" value="1"/>
</dbReference>
<evidence type="ECO:0000259" key="9">
    <source>
        <dbReference type="Pfam" id="PF12931"/>
    </source>
</evidence>
<feature type="compositionally biased region" description="Polar residues" evidence="8">
    <location>
        <begin position="427"/>
        <end position="441"/>
    </location>
</feature>
<feature type="compositionally biased region" description="Polar residues" evidence="8">
    <location>
        <begin position="1657"/>
        <end position="1668"/>
    </location>
</feature>
<feature type="region of interest" description="Disordered" evidence="8">
    <location>
        <begin position="1307"/>
        <end position="1378"/>
    </location>
</feature>
<keyword evidence="7" id="KW-0072">Autophagy</keyword>
<evidence type="ECO:0000313" key="11">
    <source>
        <dbReference type="EMBL" id="TCD71886.1"/>
    </source>
</evidence>
<evidence type="ECO:0000256" key="7">
    <source>
        <dbReference type="RuleBase" id="RU364101"/>
    </source>
</evidence>
<reference evidence="11 12" key="1">
    <citation type="submission" date="2018-11" db="EMBL/GenBank/DDBJ databases">
        <title>Genome assembly of Steccherinum ochraceum LE-BIN_3174, the white-rot fungus of the Steccherinaceae family (The Residual Polyporoid clade, Polyporales, Basidiomycota).</title>
        <authorList>
            <person name="Fedorova T.V."/>
            <person name="Glazunova O.A."/>
            <person name="Landesman E.O."/>
            <person name="Moiseenko K.V."/>
            <person name="Psurtseva N.V."/>
            <person name="Savinova O.S."/>
            <person name="Shakhova N.V."/>
            <person name="Tyazhelova T.V."/>
            <person name="Vasina D.V."/>
        </authorList>
    </citation>
    <scope>NUCLEOTIDE SEQUENCE [LARGE SCALE GENOMIC DNA]</scope>
    <source>
        <strain evidence="11 12">LE-BIN_3174</strain>
    </source>
</reference>
<dbReference type="Pfam" id="PF12931">
    <property type="entry name" value="TPR_Sec16"/>
    <property type="match status" value="1"/>
</dbReference>
<feature type="region of interest" description="Disordered" evidence="8">
    <location>
        <begin position="1471"/>
        <end position="1716"/>
    </location>
</feature>
<evidence type="ECO:0000256" key="3">
    <source>
        <dbReference type="ARBA" id="ARBA00022448"/>
    </source>
</evidence>
<feature type="domain" description="Sec16 Sec23-binding" evidence="9">
    <location>
        <begin position="943"/>
        <end position="1279"/>
    </location>
</feature>
<protein>
    <recommendedName>
        <fullName evidence="7">Protein transport protein sec16</fullName>
    </recommendedName>
</protein>
<comment type="function">
    <text evidence="6 7">Involved in the initiation of assembly of the COPII coat required for the formation of transport vesicles from the endoplasmic reticulum (ER) and the selection of cargo molecules. Also involved in autophagy.</text>
</comment>
<feature type="compositionally biased region" description="Polar residues" evidence="8">
    <location>
        <begin position="586"/>
        <end position="595"/>
    </location>
</feature>
<dbReference type="GO" id="GO:0007030">
    <property type="term" value="P:Golgi organization"/>
    <property type="evidence" value="ECO:0007669"/>
    <property type="project" value="TreeGrafter"/>
</dbReference>
<comment type="caution">
    <text evidence="11">The sequence shown here is derived from an EMBL/GenBank/DDBJ whole genome shotgun (WGS) entry which is preliminary data.</text>
</comment>
<keyword evidence="7" id="KW-0472">Membrane</keyword>
<organism evidence="11 12">
    <name type="scientific">Steccherinum ochraceum</name>
    <dbReference type="NCBI Taxonomy" id="92696"/>
    <lineage>
        <taxon>Eukaryota</taxon>
        <taxon>Fungi</taxon>
        <taxon>Dikarya</taxon>
        <taxon>Basidiomycota</taxon>
        <taxon>Agaricomycotina</taxon>
        <taxon>Agaricomycetes</taxon>
        <taxon>Polyporales</taxon>
        <taxon>Steccherinaceae</taxon>
        <taxon>Steccherinum</taxon>
    </lineage>
</organism>
<evidence type="ECO:0000256" key="4">
    <source>
        <dbReference type="ARBA" id="ARBA00022824"/>
    </source>
</evidence>
<feature type="compositionally biased region" description="Polar residues" evidence="8">
    <location>
        <begin position="515"/>
        <end position="528"/>
    </location>
</feature>
<evidence type="ECO:0000256" key="2">
    <source>
        <dbReference type="ARBA" id="ARBA00005927"/>
    </source>
</evidence>
<feature type="compositionally biased region" description="Low complexity" evidence="8">
    <location>
        <begin position="643"/>
        <end position="656"/>
    </location>
</feature>
<feature type="compositionally biased region" description="Low complexity" evidence="8">
    <location>
        <begin position="311"/>
        <end position="327"/>
    </location>
</feature>
<feature type="compositionally biased region" description="Low complexity" evidence="8">
    <location>
        <begin position="488"/>
        <end position="497"/>
    </location>
</feature>
<feature type="compositionally biased region" description="Pro residues" evidence="8">
    <location>
        <begin position="376"/>
        <end position="399"/>
    </location>
</feature>
<dbReference type="PANTHER" id="PTHR13402:SF6">
    <property type="entry name" value="SECRETORY 16, ISOFORM I"/>
    <property type="match status" value="1"/>
</dbReference>
<name>A0A4R0RUW6_9APHY</name>
<accession>A0A4R0RUW6</accession>
<dbReference type="Proteomes" id="UP000292702">
    <property type="component" value="Unassembled WGS sequence"/>
</dbReference>
<feature type="domain" description="Sec16 central conserved" evidence="10">
    <location>
        <begin position="734"/>
        <end position="870"/>
    </location>
</feature>
<dbReference type="EMBL" id="RWJN01000001">
    <property type="protein sequence ID" value="TCD71886.1"/>
    <property type="molecule type" value="Genomic_DNA"/>
</dbReference>
<feature type="compositionally biased region" description="Polar residues" evidence="8">
    <location>
        <begin position="36"/>
        <end position="46"/>
    </location>
</feature>
<dbReference type="STRING" id="92696.A0A4R0RUW6"/>
<dbReference type="GO" id="GO:0006914">
    <property type="term" value="P:autophagy"/>
    <property type="evidence" value="ECO:0007669"/>
    <property type="project" value="UniProtKB-KW"/>
</dbReference>
<evidence type="ECO:0000256" key="1">
    <source>
        <dbReference type="ARBA" id="ARBA00004397"/>
    </source>
</evidence>
<feature type="compositionally biased region" description="Low complexity" evidence="8">
    <location>
        <begin position="1307"/>
        <end position="1319"/>
    </location>
</feature>
<keyword evidence="4 7" id="KW-0256">Endoplasmic reticulum</keyword>
<evidence type="ECO:0000259" key="10">
    <source>
        <dbReference type="Pfam" id="PF12932"/>
    </source>
</evidence>
<comment type="similarity">
    <text evidence="2 7">Belongs to the SEC16 family.</text>
</comment>
<feature type="compositionally biased region" description="Pro residues" evidence="8">
    <location>
        <begin position="226"/>
        <end position="238"/>
    </location>
</feature>
<feature type="region of interest" description="Disordered" evidence="8">
    <location>
        <begin position="1"/>
        <end position="86"/>
    </location>
</feature>
<dbReference type="PANTHER" id="PTHR13402">
    <property type="entry name" value="RGPR-RELATED"/>
    <property type="match status" value="1"/>
</dbReference>
<feature type="region of interest" description="Disordered" evidence="8">
    <location>
        <begin position="184"/>
        <end position="696"/>
    </location>
</feature>
<feature type="compositionally biased region" description="Low complexity" evidence="8">
    <location>
        <begin position="344"/>
        <end position="357"/>
    </location>
</feature>
<dbReference type="GO" id="GO:0012507">
    <property type="term" value="C:ER to Golgi transport vesicle membrane"/>
    <property type="evidence" value="ECO:0007669"/>
    <property type="project" value="TreeGrafter"/>
</dbReference>
<dbReference type="GO" id="GO:0015031">
    <property type="term" value="P:protein transport"/>
    <property type="evidence" value="ECO:0007669"/>
    <property type="project" value="UniProtKB-KW"/>
</dbReference>
<evidence type="ECO:0000313" key="12">
    <source>
        <dbReference type="Proteomes" id="UP000292702"/>
    </source>
</evidence>
<dbReference type="GO" id="GO:0016192">
    <property type="term" value="P:vesicle-mediated transport"/>
    <property type="evidence" value="ECO:0007669"/>
    <property type="project" value="UniProtKB-KW"/>
</dbReference>
<comment type="subcellular location">
    <subcellularLocation>
        <location evidence="1">Endoplasmic reticulum membrane</location>
        <topology evidence="1">Peripheral membrane protein</topology>
        <orientation evidence="1">Cytoplasmic side</orientation>
    </subcellularLocation>
</comment>
<keyword evidence="7" id="KW-0653">Protein transport</keyword>
<proteinExistence type="inferred from homology"/>
<gene>
    <name evidence="11" type="ORF">EIP91_000018</name>
</gene>
<feature type="compositionally biased region" description="Pro residues" evidence="8">
    <location>
        <begin position="625"/>
        <end position="637"/>
    </location>
</feature>
<feature type="compositionally biased region" description="Polar residues" evidence="8">
    <location>
        <begin position="1434"/>
        <end position="1450"/>
    </location>
</feature>
<feature type="region of interest" description="Disordered" evidence="8">
    <location>
        <begin position="1394"/>
        <end position="1454"/>
    </location>
</feature>
<dbReference type="GO" id="GO:0070971">
    <property type="term" value="C:endoplasmic reticulum exit site"/>
    <property type="evidence" value="ECO:0007669"/>
    <property type="project" value="TreeGrafter"/>
</dbReference>
<evidence type="ECO:0000256" key="5">
    <source>
        <dbReference type="ARBA" id="ARBA00022892"/>
    </source>
</evidence>
<feature type="compositionally biased region" description="Basic and acidic residues" evidence="8">
    <location>
        <begin position="1581"/>
        <end position="1600"/>
    </location>
</feature>
<dbReference type="GO" id="GO:0070973">
    <property type="term" value="P:protein localization to endoplasmic reticulum exit site"/>
    <property type="evidence" value="ECO:0007669"/>
    <property type="project" value="TreeGrafter"/>
</dbReference>
<feature type="compositionally biased region" description="Pro residues" evidence="8">
    <location>
        <begin position="1623"/>
        <end position="1634"/>
    </location>
</feature>
<dbReference type="OrthoDB" id="8918678at2759"/>
<feature type="compositionally biased region" description="Low complexity" evidence="8">
    <location>
        <begin position="1548"/>
        <end position="1558"/>
    </location>
</feature>